<feature type="chain" id="PRO_5030518326" evidence="3">
    <location>
        <begin position="29"/>
        <end position="736"/>
    </location>
</feature>
<reference evidence="5 6" key="1">
    <citation type="submission" date="2020-03" db="EMBL/GenBank/DDBJ databases">
        <title>Soil Listeria distribution.</title>
        <authorList>
            <person name="Liao J."/>
            <person name="Wiedmann M."/>
        </authorList>
    </citation>
    <scope>NUCLEOTIDE SEQUENCE [LARGE SCALE GENOMIC DNA]</scope>
    <source>
        <strain evidence="5 6">FSL L7-1554</strain>
    </source>
</reference>
<dbReference type="Proteomes" id="UP000561617">
    <property type="component" value="Unassembled WGS sequence"/>
</dbReference>
<dbReference type="EMBL" id="JAASTW010000011">
    <property type="protein sequence ID" value="MBC1489272.1"/>
    <property type="molecule type" value="Genomic_DNA"/>
</dbReference>
<evidence type="ECO:0000256" key="1">
    <source>
        <dbReference type="ARBA" id="ARBA00006088"/>
    </source>
</evidence>
<name>A0A7X1C9G0_9LIST</name>
<dbReference type="PANTHER" id="PTHR34408">
    <property type="entry name" value="FAMILY PROTEIN, PUTATIVE-RELATED"/>
    <property type="match status" value="1"/>
</dbReference>
<dbReference type="PROSITE" id="PS51781">
    <property type="entry name" value="SH3B"/>
    <property type="match status" value="4"/>
</dbReference>
<dbReference type="PANTHER" id="PTHR34408:SF1">
    <property type="entry name" value="GLYCOSYL HYDROLASE FAMILY 19 DOMAIN-CONTAINING PROTEIN HI_1415"/>
    <property type="match status" value="1"/>
</dbReference>
<dbReference type="Pfam" id="PF13457">
    <property type="entry name" value="GW"/>
    <property type="match status" value="4"/>
</dbReference>
<dbReference type="AlphaFoldDB" id="A0A7X1C9G0"/>
<organism evidence="5 6">
    <name type="scientific">Listeria immobilis</name>
    <dbReference type="NCBI Taxonomy" id="2713502"/>
    <lineage>
        <taxon>Bacteria</taxon>
        <taxon>Bacillati</taxon>
        <taxon>Bacillota</taxon>
        <taxon>Bacilli</taxon>
        <taxon>Bacillales</taxon>
        <taxon>Listeriaceae</taxon>
        <taxon>Listeria</taxon>
    </lineage>
</organism>
<dbReference type="Gene3D" id="2.30.30.40">
    <property type="entry name" value="SH3 Domains"/>
    <property type="match status" value="7"/>
</dbReference>
<dbReference type="Gene3D" id="3.40.80.10">
    <property type="entry name" value="Peptidoglycan recognition protein-like"/>
    <property type="match status" value="1"/>
</dbReference>
<evidence type="ECO:0000313" key="6">
    <source>
        <dbReference type="Proteomes" id="UP000561617"/>
    </source>
</evidence>
<dbReference type="GO" id="GO:0009253">
    <property type="term" value="P:peptidoglycan catabolic process"/>
    <property type="evidence" value="ECO:0007669"/>
    <property type="project" value="InterPro"/>
</dbReference>
<dbReference type="SMART" id="SM00287">
    <property type="entry name" value="SH3b"/>
    <property type="match status" value="7"/>
</dbReference>
<dbReference type="InterPro" id="IPR036505">
    <property type="entry name" value="Amidase/PGRP_sf"/>
</dbReference>
<evidence type="ECO:0000256" key="2">
    <source>
        <dbReference type="ARBA" id="ARBA00022737"/>
    </source>
</evidence>
<feature type="domain" description="SH3b" evidence="4">
    <location>
        <begin position="599"/>
        <end position="673"/>
    </location>
</feature>
<feature type="domain" description="SH3b" evidence="4">
    <location>
        <begin position="674"/>
        <end position="736"/>
    </location>
</feature>
<proteinExistence type="inferred from homology"/>
<evidence type="ECO:0000256" key="3">
    <source>
        <dbReference type="SAM" id="SignalP"/>
    </source>
</evidence>
<comment type="caution">
    <text evidence="5">The sequence shown here is derived from an EMBL/GenBank/DDBJ whole genome shotgun (WGS) entry which is preliminary data.</text>
</comment>
<dbReference type="SUPFAM" id="SSF55846">
    <property type="entry name" value="N-acetylmuramoyl-L-alanine amidase-like"/>
    <property type="match status" value="1"/>
</dbReference>
<dbReference type="RefSeq" id="WP_185381189.1">
    <property type="nucleotide sequence ID" value="NZ_JAASTW010000011.1"/>
</dbReference>
<dbReference type="Pfam" id="PF01510">
    <property type="entry name" value="Amidase_2"/>
    <property type="match status" value="1"/>
</dbReference>
<keyword evidence="2" id="KW-0677">Repeat</keyword>
<comment type="similarity">
    <text evidence="1">In the N-terminal section; belongs to the N-acetylmuramoyl-L-alanine amidase 2 family.</text>
</comment>
<keyword evidence="3" id="KW-0732">Signal</keyword>
<evidence type="ECO:0000259" key="4">
    <source>
        <dbReference type="PROSITE" id="PS51781"/>
    </source>
</evidence>
<gene>
    <name evidence="5" type="ORF">HCJ38_09715</name>
</gene>
<dbReference type="Pfam" id="PF08239">
    <property type="entry name" value="SH3_3"/>
    <property type="match status" value="3"/>
</dbReference>
<evidence type="ECO:0000313" key="5">
    <source>
        <dbReference type="EMBL" id="MBC1489272.1"/>
    </source>
</evidence>
<dbReference type="InterPro" id="IPR002502">
    <property type="entry name" value="Amidase_domain"/>
</dbReference>
<dbReference type="InterPro" id="IPR025987">
    <property type="entry name" value="GW_dom"/>
</dbReference>
<dbReference type="CDD" id="cd06583">
    <property type="entry name" value="PGRP"/>
    <property type="match status" value="1"/>
</dbReference>
<sequence>MKNNRKCITTILALTLLTTFSLSTPVLAEDSPSNTPIDAETILSEDINESVYTPEIQSKEEKAEAEAKPTEEINPEATTKSARLFSSSKSYSAANQYIISQNYTNPVIEKQIKNFERFNYKDGYGKPRGFVVHETANNNSTITSEINYMTSNWKNAFVHTFVDSSRIIQIHPTEYGVWGAGAKANSYFVQSELVRESTKEKFYKSINNDAYYVAYNLKQYGLVPVNAHNTGVGTVWSHDSVSRYLGGTTHSDPVSYFAKWGYTFNEFFDLVNYKYNELSAPLNKTYYAKSAVSLRTTADWSSNIVINIPEGATVTINENSKTADGFYKVSYGGKTGWMKLTYFSKQPVLNTYYAASDLNLRKSASWDSAIVGTVPTNAKVTINNTTNTDNFYKVTYNGMTGWMKLSYFASKPVLENVYAKSAIDLRSAANWDSSIAFSLKEGDKATLNNTTETNGFYKITVNGNVGWMKESYFASKPVLENVYAKSAIDLRSAANWDSSIAFTLKEGDKATLNNTTETNGFYKITVNGNVGWMKESYFANKPVLENVYAKSAIDLRSAANWDSSIAFSLKEGDKATLNNTTETNGFYKITVNGNVGWMKESYFSKEPVLETLYASSQLNLRSKPDWNSPISATISVNTQVKLNNTTLTNGFYQVTAADGKTGWMKLSYFSTSSVLETCYAASDVNLRQSPSWDSPVVISIPKGAKVALNNTTLTDDFYQITYNNQTGWMKRSYFVK</sequence>
<dbReference type="InterPro" id="IPR052354">
    <property type="entry name" value="Cell_Wall_Dynamics_Protein"/>
</dbReference>
<dbReference type="SMART" id="SM00644">
    <property type="entry name" value="Ami_2"/>
    <property type="match status" value="1"/>
</dbReference>
<protein>
    <submittedName>
        <fullName evidence="5">SH3 domain-containing protein</fullName>
    </submittedName>
</protein>
<dbReference type="GO" id="GO:0008745">
    <property type="term" value="F:N-acetylmuramoyl-L-alanine amidase activity"/>
    <property type="evidence" value="ECO:0007669"/>
    <property type="project" value="InterPro"/>
</dbReference>
<feature type="domain" description="SH3b" evidence="4">
    <location>
        <begin position="348"/>
        <end position="412"/>
    </location>
</feature>
<feature type="signal peptide" evidence="3">
    <location>
        <begin position="1"/>
        <end position="28"/>
    </location>
</feature>
<feature type="domain" description="SH3b" evidence="4">
    <location>
        <begin position="281"/>
        <end position="347"/>
    </location>
</feature>
<dbReference type="InterPro" id="IPR003646">
    <property type="entry name" value="SH3-like_bac-type"/>
</dbReference>
<accession>A0A7X1C9G0</accession>